<accession>A0A174MIX2</accession>
<evidence type="ECO:0000313" key="3">
    <source>
        <dbReference type="Proteomes" id="UP000095454"/>
    </source>
</evidence>
<proteinExistence type="predicted"/>
<protein>
    <submittedName>
        <fullName evidence="2">Uncharacterized hydrolase SAV2581</fullName>
        <ecNumber evidence="2">3.-.-.-</ecNumber>
    </submittedName>
</protein>
<dbReference type="Pfam" id="PF12697">
    <property type="entry name" value="Abhydrolase_6"/>
    <property type="match status" value="1"/>
</dbReference>
<dbReference type="InterPro" id="IPR000073">
    <property type="entry name" value="AB_hydrolase_1"/>
</dbReference>
<dbReference type="EC" id="3.-.-.-" evidence="2"/>
<evidence type="ECO:0000259" key="1">
    <source>
        <dbReference type="Pfam" id="PF12697"/>
    </source>
</evidence>
<keyword evidence="2" id="KW-0378">Hydrolase</keyword>
<dbReference type="GO" id="GO:0016787">
    <property type="term" value="F:hydrolase activity"/>
    <property type="evidence" value="ECO:0007669"/>
    <property type="project" value="UniProtKB-KW"/>
</dbReference>
<dbReference type="AlphaFoldDB" id="A0A174MIX2"/>
<dbReference type="Gene3D" id="3.40.50.1820">
    <property type="entry name" value="alpha/beta hydrolase"/>
    <property type="match status" value="1"/>
</dbReference>
<dbReference type="EMBL" id="CZAQ01000040">
    <property type="protein sequence ID" value="CUP34208.1"/>
    <property type="molecule type" value="Genomic_DNA"/>
</dbReference>
<feature type="domain" description="AB hydrolase-1" evidence="1">
    <location>
        <begin position="29"/>
        <end position="255"/>
    </location>
</feature>
<name>A0A174MIX2_9ACTN</name>
<dbReference type="SUPFAM" id="SSF53474">
    <property type="entry name" value="alpha/beta-Hydrolases"/>
    <property type="match status" value="1"/>
</dbReference>
<dbReference type="InterPro" id="IPR029058">
    <property type="entry name" value="AB_hydrolase_fold"/>
</dbReference>
<dbReference type="InterPro" id="IPR050471">
    <property type="entry name" value="AB_hydrolase"/>
</dbReference>
<dbReference type="PANTHER" id="PTHR43433:SF5">
    <property type="entry name" value="AB HYDROLASE-1 DOMAIN-CONTAINING PROTEIN"/>
    <property type="match status" value="1"/>
</dbReference>
<dbReference type="PANTHER" id="PTHR43433">
    <property type="entry name" value="HYDROLASE, ALPHA/BETA FOLD FAMILY PROTEIN"/>
    <property type="match status" value="1"/>
</dbReference>
<sequence length="265" mass="27367">MDFTVENAGTTIACREYAGPVVSSDAPALVCVHGACVDGVFFDGIARELACDYRVITYDRRGCGESGDAADGRYDLAAQAADLQVVIEHIGAPANVLAHSAGTLVALELLRANPAIISRAILHEPAVTDEGAGLGAAPVLLEMIAAGKVSRALRAFLGAIGDSDPEAPKLTEAEAKHALRNGRSFMANEYGITMTCVPDWDSVRASKTVAAVLLGELSIGTPREAGTRVAAELLDCPLVMVPGAHNGLRDRPGAAAQTVLGILGL</sequence>
<gene>
    <name evidence="2" type="ORF">ERS852514_01753</name>
</gene>
<dbReference type="Proteomes" id="UP000095454">
    <property type="component" value="Unassembled WGS sequence"/>
</dbReference>
<dbReference type="RefSeq" id="WP_055252491.1">
    <property type="nucleotide sequence ID" value="NZ_CABIXX010000040.1"/>
</dbReference>
<organism evidence="2 3">
    <name type="scientific">Collinsella aerofaciens</name>
    <dbReference type="NCBI Taxonomy" id="74426"/>
    <lineage>
        <taxon>Bacteria</taxon>
        <taxon>Bacillati</taxon>
        <taxon>Actinomycetota</taxon>
        <taxon>Coriobacteriia</taxon>
        <taxon>Coriobacteriales</taxon>
        <taxon>Coriobacteriaceae</taxon>
        <taxon>Collinsella</taxon>
    </lineage>
</organism>
<reference evidence="2 3" key="1">
    <citation type="submission" date="2015-09" db="EMBL/GenBank/DDBJ databases">
        <authorList>
            <consortium name="Pathogen Informatics"/>
        </authorList>
    </citation>
    <scope>NUCLEOTIDE SEQUENCE [LARGE SCALE GENOMIC DNA]</scope>
    <source>
        <strain evidence="2 3">2789STDY5834902</strain>
    </source>
</reference>
<evidence type="ECO:0000313" key="2">
    <source>
        <dbReference type="EMBL" id="CUP34208.1"/>
    </source>
</evidence>